<keyword evidence="1" id="KW-0175">Coiled coil</keyword>
<gene>
    <name evidence="2" type="ORF">M0654_08950</name>
</gene>
<protein>
    <recommendedName>
        <fullName evidence="4">Succinoglycan biosynthesis transport protein</fullName>
    </recommendedName>
</protein>
<dbReference type="PANTHER" id="PTHR32309:SF31">
    <property type="entry name" value="CAPSULAR EXOPOLYSACCHARIDE FAMILY"/>
    <property type="match status" value="1"/>
</dbReference>
<feature type="coiled-coil region" evidence="1">
    <location>
        <begin position="318"/>
        <end position="379"/>
    </location>
</feature>
<evidence type="ECO:0000313" key="2">
    <source>
        <dbReference type="EMBL" id="MCK8780109.1"/>
    </source>
</evidence>
<evidence type="ECO:0000256" key="1">
    <source>
        <dbReference type="SAM" id="Coils"/>
    </source>
</evidence>
<comment type="caution">
    <text evidence="2">The sequence shown here is derived from an EMBL/GenBank/DDBJ whole genome shotgun (WGS) entry which is preliminary data.</text>
</comment>
<name>A0ABT0IQI4_9HYPH</name>
<sequence length="583" mass="63800">MSVVALMQHWLEPDQGRDEEAHEHKAAFRPSRSLRRMPLKLGLWAAVGLASGAGLFAMTPGEYSAETLLKVEGAGEITVANASSMLRSKTNLDNLVRALNLNGETARPSAVRIVSDIVTGRENTVAKAESALRETLGKAIDFRYDEAARQARISATAADPAEAARIANLVGQTFRNELIRAQSEASQPIVEKLRQTLERAEAALSGYVEKVGQQKVGELRRRGRESSQRAAEIAAAEARAAELKTKIAQASALKLADVLANPLPDALEYTGLDYQRQHYVEARLLVDQFSGSLGPRHPKLLAAQTALDEVRSGIQDALKRLVSSLRQQEAENNKLLADLKAKQKTDPQDKTAADAAARLQVLETAVREARENYLEAQQRAETQPTGPLAETEVIIPATAAAATRLGWTLEQMAGGGALAGVGLGAFFSMFGRRKHEDEVEAETSHAVEHEHEALAYPEPDEAADYAEEPAFYDDYVQEPQDDFDDDDYRPTAAYRAYPAAANDVLLGDQIRDLLMANRRPATEALPPLVAAVSSGLHTAPTYAPRMSDEERQKAEELRRLRQHMADLRERVELHSASRMAGRR</sequence>
<keyword evidence="3" id="KW-1185">Reference proteome</keyword>
<dbReference type="InterPro" id="IPR050445">
    <property type="entry name" value="Bact_polysacc_biosynth/exp"/>
</dbReference>
<evidence type="ECO:0000313" key="3">
    <source>
        <dbReference type="Proteomes" id="UP001202827"/>
    </source>
</evidence>
<dbReference type="PANTHER" id="PTHR32309">
    <property type="entry name" value="TYROSINE-PROTEIN KINASE"/>
    <property type="match status" value="1"/>
</dbReference>
<dbReference type="Proteomes" id="UP001202827">
    <property type="component" value="Unassembled WGS sequence"/>
</dbReference>
<organism evidence="2 3">
    <name type="scientific">Neorhizobium turbinariae</name>
    <dbReference type="NCBI Taxonomy" id="2937795"/>
    <lineage>
        <taxon>Bacteria</taxon>
        <taxon>Pseudomonadati</taxon>
        <taxon>Pseudomonadota</taxon>
        <taxon>Alphaproteobacteria</taxon>
        <taxon>Hyphomicrobiales</taxon>
        <taxon>Rhizobiaceae</taxon>
        <taxon>Rhizobium/Agrobacterium group</taxon>
        <taxon>Neorhizobium</taxon>
    </lineage>
</organism>
<reference evidence="2 3" key="1">
    <citation type="submission" date="2022-04" db="EMBL/GenBank/DDBJ databases">
        <title>Rhizobium coralii sp. nov., isolated from coral Turbinaria peltata.</title>
        <authorList>
            <person name="Sun H."/>
        </authorList>
    </citation>
    <scope>NUCLEOTIDE SEQUENCE [LARGE SCALE GENOMIC DNA]</scope>
    <source>
        <strain evidence="2 3">NTR19</strain>
    </source>
</reference>
<accession>A0ABT0IQI4</accession>
<feature type="coiled-coil region" evidence="1">
    <location>
        <begin position="190"/>
        <end position="253"/>
    </location>
</feature>
<proteinExistence type="predicted"/>
<dbReference type="EMBL" id="JALPRY010000010">
    <property type="protein sequence ID" value="MCK8780109.1"/>
    <property type="molecule type" value="Genomic_DNA"/>
</dbReference>
<evidence type="ECO:0008006" key="4">
    <source>
        <dbReference type="Google" id="ProtNLM"/>
    </source>
</evidence>
<dbReference type="RefSeq" id="WP_248682800.1">
    <property type="nucleotide sequence ID" value="NZ_JALPRY010000010.1"/>
</dbReference>
<feature type="coiled-coil region" evidence="1">
    <location>
        <begin position="546"/>
        <end position="577"/>
    </location>
</feature>